<dbReference type="RefSeq" id="XP_062664299.1">
    <property type="nucleotide sequence ID" value="XM_062805045.1"/>
</dbReference>
<proteinExistence type="predicted"/>
<dbReference type="EMBL" id="JAUEPN010000001">
    <property type="protein sequence ID" value="KAK3300785.1"/>
    <property type="molecule type" value="Genomic_DNA"/>
</dbReference>
<gene>
    <name evidence="1" type="ORF">B0H64DRAFT_414585</name>
</gene>
<keyword evidence="2" id="KW-1185">Reference proteome</keyword>
<sequence length="181" mass="20744">MTSKSEKLRMSTEPRYAIEVESFAEDEVEQYLAELLRAYRTCYPDANEGAPSQPRNPDQAQSIRHTLRTLFGRHLKSADDDRFLLQEEEEDVLDAFMTVVRDNRILSGLQRGAFVSLFECFQHLEDLTDSSFVKRILLSVTTSQGSLFTAHLPARKFSGVIQWRLDEINGIFCEIAHLEIA</sequence>
<reference evidence="1" key="1">
    <citation type="journal article" date="2023" name="Mol. Phylogenet. Evol.">
        <title>Genome-scale phylogeny and comparative genomics of the fungal order Sordariales.</title>
        <authorList>
            <person name="Hensen N."/>
            <person name="Bonometti L."/>
            <person name="Westerberg I."/>
            <person name="Brannstrom I.O."/>
            <person name="Guillou S."/>
            <person name="Cros-Aarteil S."/>
            <person name="Calhoun S."/>
            <person name="Haridas S."/>
            <person name="Kuo A."/>
            <person name="Mondo S."/>
            <person name="Pangilinan J."/>
            <person name="Riley R."/>
            <person name="LaButti K."/>
            <person name="Andreopoulos B."/>
            <person name="Lipzen A."/>
            <person name="Chen C."/>
            <person name="Yan M."/>
            <person name="Daum C."/>
            <person name="Ng V."/>
            <person name="Clum A."/>
            <person name="Steindorff A."/>
            <person name="Ohm R.A."/>
            <person name="Martin F."/>
            <person name="Silar P."/>
            <person name="Natvig D.O."/>
            <person name="Lalanne C."/>
            <person name="Gautier V."/>
            <person name="Ament-Velasquez S.L."/>
            <person name="Kruys A."/>
            <person name="Hutchinson M.I."/>
            <person name="Powell A.J."/>
            <person name="Barry K."/>
            <person name="Miller A.N."/>
            <person name="Grigoriev I.V."/>
            <person name="Debuchy R."/>
            <person name="Gladieux P."/>
            <person name="Hiltunen Thoren M."/>
            <person name="Johannesson H."/>
        </authorList>
    </citation>
    <scope>NUCLEOTIDE SEQUENCE</scope>
    <source>
        <strain evidence="1">CBS 168.71</strain>
    </source>
</reference>
<name>A0AAE0LX93_9PEZI</name>
<organism evidence="1 2">
    <name type="scientific">Chaetomium fimeti</name>
    <dbReference type="NCBI Taxonomy" id="1854472"/>
    <lineage>
        <taxon>Eukaryota</taxon>
        <taxon>Fungi</taxon>
        <taxon>Dikarya</taxon>
        <taxon>Ascomycota</taxon>
        <taxon>Pezizomycotina</taxon>
        <taxon>Sordariomycetes</taxon>
        <taxon>Sordariomycetidae</taxon>
        <taxon>Sordariales</taxon>
        <taxon>Chaetomiaceae</taxon>
        <taxon>Chaetomium</taxon>
    </lineage>
</organism>
<evidence type="ECO:0000313" key="2">
    <source>
        <dbReference type="Proteomes" id="UP001278766"/>
    </source>
</evidence>
<comment type="caution">
    <text evidence="1">The sequence shown here is derived from an EMBL/GenBank/DDBJ whole genome shotgun (WGS) entry which is preliminary data.</text>
</comment>
<dbReference type="AlphaFoldDB" id="A0AAE0LX93"/>
<dbReference type="Proteomes" id="UP001278766">
    <property type="component" value="Unassembled WGS sequence"/>
</dbReference>
<reference evidence="1" key="2">
    <citation type="submission" date="2023-06" db="EMBL/GenBank/DDBJ databases">
        <authorList>
            <consortium name="Lawrence Berkeley National Laboratory"/>
            <person name="Haridas S."/>
            <person name="Hensen N."/>
            <person name="Bonometti L."/>
            <person name="Westerberg I."/>
            <person name="Brannstrom I.O."/>
            <person name="Guillou S."/>
            <person name="Cros-Aarteil S."/>
            <person name="Calhoun S."/>
            <person name="Kuo A."/>
            <person name="Mondo S."/>
            <person name="Pangilinan J."/>
            <person name="Riley R."/>
            <person name="Labutti K."/>
            <person name="Andreopoulos B."/>
            <person name="Lipzen A."/>
            <person name="Chen C."/>
            <person name="Yanf M."/>
            <person name="Daum C."/>
            <person name="Ng V."/>
            <person name="Clum A."/>
            <person name="Steindorff A."/>
            <person name="Ohm R."/>
            <person name="Martin F."/>
            <person name="Silar P."/>
            <person name="Natvig D."/>
            <person name="Lalanne C."/>
            <person name="Gautier V."/>
            <person name="Ament-Velasquez S.L."/>
            <person name="Kruys A."/>
            <person name="Hutchinson M.I."/>
            <person name="Powell A.J."/>
            <person name="Barry K."/>
            <person name="Miller A.N."/>
            <person name="Grigoriev I.V."/>
            <person name="Debuchy R."/>
            <person name="Gladieux P."/>
            <person name="Thoren M.H."/>
            <person name="Johannesson H."/>
        </authorList>
    </citation>
    <scope>NUCLEOTIDE SEQUENCE</scope>
    <source>
        <strain evidence="1">CBS 168.71</strain>
    </source>
</reference>
<accession>A0AAE0LX93</accession>
<protein>
    <submittedName>
        <fullName evidence="1">Uncharacterized protein</fullName>
    </submittedName>
</protein>
<dbReference type="GeneID" id="87841993"/>
<evidence type="ECO:0000313" key="1">
    <source>
        <dbReference type="EMBL" id="KAK3300785.1"/>
    </source>
</evidence>